<reference evidence="1 2" key="1">
    <citation type="submission" date="2017-09" db="EMBL/GenBank/DDBJ databases">
        <authorList>
            <person name="Ehlers B."/>
            <person name="Leendertz F.H."/>
        </authorList>
    </citation>
    <scope>NUCLEOTIDE SEQUENCE [LARGE SCALE GENOMIC DNA]</scope>
    <source>
        <strain evidence="1 2">CGMCC 1.10978</strain>
    </source>
</reference>
<evidence type="ECO:0000313" key="2">
    <source>
        <dbReference type="Proteomes" id="UP000219374"/>
    </source>
</evidence>
<organism evidence="1 2">
    <name type="scientific">Pseudoxanthomonas wuyuanensis</name>
    <dbReference type="NCBI Taxonomy" id="1073196"/>
    <lineage>
        <taxon>Bacteria</taxon>
        <taxon>Pseudomonadati</taxon>
        <taxon>Pseudomonadota</taxon>
        <taxon>Gammaproteobacteria</taxon>
        <taxon>Lysobacterales</taxon>
        <taxon>Lysobacteraceae</taxon>
        <taxon>Pseudoxanthomonas</taxon>
    </lineage>
</organism>
<protein>
    <recommendedName>
        <fullName evidence="3">Cytochrome oxidase Cu insertion factor, SCO1/SenC/PrrC family</fullName>
    </recommendedName>
</protein>
<dbReference type="AlphaFoldDB" id="A0A286D9Z7"/>
<evidence type="ECO:0000313" key="1">
    <source>
        <dbReference type="EMBL" id="SOD55453.1"/>
    </source>
</evidence>
<evidence type="ECO:0008006" key="3">
    <source>
        <dbReference type="Google" id="ProtNLM"/>
    </source>
</evidence>
<dbReference type="OrthoDB" id="9785445at2"/>
<sequence length="190" mass="20660">MNSASPDPAQTRRGRWMLIALFALFFGSVFGAGVLRFAGWQPAGLRNHGELLQPPGDARAIVPRLADGGEYRWNPGERIWRIALAPPADCAAECVRLAQDLDKVWRLFGHNADEVEILWIGTPPADAPHPASLRVLQADAALLAALPRLNDPAGVPVYVIDPNGFVVLRYPPGFDPAGLRTDVSKLLKLM</sequence>
<dbReference type="RefSeq" id="WP_097122705.1">
    <property type="nucleotide sequence ID" value="NZ_OCND01000007.1"/>
</dbReference>
<gene>
    <name evidence="1" type="ORF">SAMN06296416_107131</name>
</gene>
<dbReference type="EMBL" id="OCND01000007">
    <property type="protein sequence ID" value="SOD55453.1"/>
    <property type="molecule type" value="Genomic_DNA"/>
</dbReference>
<dbReference type="InterPro" id="IPR036249">
    <property type="entry name" value="Thioredoxin-like_sf"/>
</dbReference>
<proteinExistence type="predicted"/>
<dbReference type="Proteomes" id="UP000219374">
    <property type="component" value="Unassembled WGS sequence"/>
</dbReference>
<name>A0A286D9Z7_9GAMM</name>
<keyword evidence="2" id="KW-1185">Reference proteome</keyword>
<accession>A0A286D9Z7</accession>
<dbReference type="SUPFAM" id="SSF52833">
    <property type="entry name" value="Thioredoxin-like"/>
    <property type="match status" value="1"/>
</dbReference>